<dbReference type="Proteomes" id="UP001164653">
    <property type="component" value="Chromosome"/>
</dbReference>
<keyword evidence="2" id="KW-1185">Reference proteome</keyword>
<dbReference type="AlphaFoldDB" id="A0A9E8NEP6"/>
<evidence type="ECO:0000313" key="1">
    <source>
        <dbReference type="EMBL" id="WAC15379.1"/>
    </source>
</evidence>
<gene>
    <name evidence="1" type="ORF">ON006_15700</name>
</gene>
<dbReference type="KEGG" id="dpf:ON006_15700"/>
<protein>
    <submittedName>
        <fullName evidence="1">Uncharacterized protein</fullName>
    </submittedName>
</protein>
<organism evidence="1 2">
    <name type="scientific">Dyadobacter pollutisoli</name>
    <dbReference type="NCBI Taxonomy" id="2910158"/>
    <lineage>
        <taxon>Bacteria</taxon>
        <taxon>Pseudomonadati</taxon>
        <taxon>Bacteroidota</taxon>
        <taxon>Cytophagia</taxon>
        <taxon>Cytophagales</taxon>
        <taxon>Spirosomataceae</taxon>
        <taxon>Dyadobacter</taxon>
    </lineage>
</organism>
<evidence type="ECO:0000313" key="2">
    <source>
        <dbReference type="Proteomes" id="UP001164653"/>
    </source>
</evidence>
<dbReference type="EMBL" id="CP112998">
    <property type="protein sequence ID" value="WAC15379.1"/>
    <property type="molecule type" value="Genomic_DNA"/>
</dbReference>
<accession>A0A9E8NEP6</accession>
<proteinExistence type="predicted"/>
<dbReference type="RefSeq" id="WP_244822976.1">
    <property type="nucleotide sequence ID" value="NZ_CP112998.1"/>
</dbReference>
<reference evidence="1" key="1">
    <citation type="submission" date="2022-11" db="EMBL/GenBank/DDBJ databases">
        <title>Dyadobacter pollutisoli sp. nov., isolated from plastic dumped soil.</title>
        <authorList>
            <person name="Kim J.M."/>
            <person name="Kim K.R."/>
            <person name="Lee J.K."/>
            <person name="Hao L."/>
            <person name="Jeon C.O."/>
        </authorList>
    </citation>
    <scope>NUCLEOTIDE SEQUENCE</scope>
    <source>
        <strain evidence="1">U1</strain>
    </source>
</reference>
<name>A0A9E8NEP6_9BACT</name>
<sequence length="60" mass="6947">MGLFKLKEDESTEIEIFPEEVDEIVPDADFRFSLVILKNGDKHFIYGTENEVLEKLNDAD</sequence>